<dbReference type="InterPro" id="IPR007263">
    <property type="entry name" value="DCC1-like"/>
</dbReference>
<feature type="transmembrane region" description="Helical" evidence="1">
    <location>
        <begin position="154"/>
        <end position="173"/>
    </location>
</feature>
<organism evidence="2 3">
    <name type="scientific">Cupriavidus pauculus</name>
    <dbReference type="NCBI Taxonomy" id="82633"/>
    <lineage>
        <taxon>Bacteria</taxon>
        <taxon>Pseudomonadati</taxon>
        <taxon>Pseudomonadota</taxon>
        <taxon>Betaproteobacteria</taxon>
        <taxon>Burkholderiales</taxon>
        <taxon>Burkholderiaceae</taxon>
        <taxon>Cupriavidus</taxon>
    </lineage>
</organism>
<evidence type="ECO:0000313" key="2">
    <source>
        <dbReference type="EMBL" id="QET05293.1"/>
    </source>
</evidence>
<dbReference type="RefSeq" id="WP_150375350.1">
    <property type="nucleotide sequence ID" value="NZ_CP044067.1"/>
</dbReference>
<protein>
    <submittedName>
        <fullName evidence="2">DUF393 domain-containing protein</fullName>
    </submittedName>
</protein>
<dbReference type="AlphaFoldDB" id="A0A5P2HCU2"/>
<dbReference type="InterPro" id="IPR044691">
    <property type="entry name" value="DCC1_Trx"/>
</dbReference>
<dbReference type="Proteomes" id="UP000322822">
    <property type="component" value="Chromosome 2"/>
</dbReference>
<feature type="transmembrane region" description="Helical" evidence="1">
    <location>
        <begin position="68"/>
        <end position="88"/>
    </location>
</feature>
<keyword evidence="1" id="KW-1133">Transmembrane helix</keyword>
<sequence length="290" mass="32401">MSAPHLELFYDGHCPFCAAEMRRLGEWDRDGRLAFVDIAQPDFDCTPLGVDMAALDREVHGRTADGRLLVGIDCIFAAYSLVGFRWLVWPLRVPFLRPGLAVLYRGFARNRYRFSRWLGYRDMPACDDGVCPAYALPAARRDTGPSTARDRMAWWLYAVAIAHLLGGIAYAWLADDTTLDSYHRGIEAYFWNGPAPAAARAQQAWWMGLFGATLQCASVWMLALVHIGYRSRQRTAWGALLAGLLIWAPQDIALSLQAGVWSHVVADGAALVAMVPPLLWLWRCDARETA</sequence>
<keyword evidence="1" id="KW-0812">Transmembrane</keyword>
<dbReference type="PANTHER" id="PTHR34290:SF2">
    <property type="entry name" value="OS04G0668800 PROTEIN"/>
    <property type="match status" value="1"/>
</dbReference>
<name>A0A5P2HCU2_9BURK</name>
<accession>A0A5P2HCU2</accession>
<dbReference type="PANTHER" id="PTHR34290">
    <property type="entry name" value="SI:CH73-390P7.2"/>
    <property type="match status" value="1"/>
</dbReference>
<feature type="transmembrane region" description="Helical" evidence="1">
    <location>
        <begin position="204"/>
        <end position="224"/>
    </location>
</feature>
<feature type="transmembrane region" description="Helical" evidence="1">
    <location>
        <begin position="236"/>
        <end position="254"/>
    </location>
</feature>
<evidence type="ECO:0000256" key="1">
    <source>
        <dbReference type="SAM" id="Phobius"/>
    </source>
</evidence>
<gene>
    <name evidence="2" type="ORF">FOB72_25035</name>
</gene>
<reference evidence="2 3" key="1">
    <citation type="submission" date="2019-09" db="EMBL/GenBank/DDBJ databases">
        <title>FDA dAtabase for Regulatory Grade micrObial Sequences (FDA-ARGOS): Supporting development and validation of Infectious Disease Dx tests.</title>
        <authorList>
            <person name="Sciortino C."/>
            <person name="Tallon L."/>
            <person name="Sadzewicz L."/>
            <person name="Vavikolanu K."/>
            <person name="Mehta A."/>
            <person name="Aluvathingal J."/>
            <person name="Nadendla S."/>
            <person name="Nandy P."/>
            <person name="Geyer C."/>
            <person name="Yan Y."/>
            <person name="Sichtig H."/>
        </authorList>
    </citation>
    <scope>NUCLEOTIDE SEQUENCE [LARGE SCALE GENOMIC DNA]</scope>
    <source>
        <strain evidence="2 3">FDAARGOS_664</strain>
    </source>
</reference>
<evidence type="ECO:0000313" key="3">
    <source>
        <dbReference type="Proteomes" id="UP000322822"/>
    </source>
</evidence>
<dbReference type="EMBL" id="CP044067">
    <property type="protein sequence ID" value="QET05293.1"/>
    <property type="molecule type" value="Genomic_DNA"/>
</dbReference>
<dbReference type="GO" id="GO:0015035">
    <property type="term" value="F:protein-disulfide reductase activity"/>
    <property type="evidence" value="ECO:0007669"/>
    <property type="project" value="InterPro"/>
</dbReference>
<keyword evidence="1" id="KW-0472">Membrane</keyword>
<dbReference type="Pfam" id="PF04134">
    <property type="entry name" value="DCC1-like"/>
    <property type="match status" value="1"/>
</dbReference>
<proteinExistence type="predicted"/>
<dbReference type="OrthoDB" id="5294764at2"/>
<feature type="transmembrane region" description="Helical" evidence="1">
    <location>
        <begin position="260"/>
        <end position="282"/>
    </location>
</feature>